<sequence length="127" mass="14135">MAPIVVPDRRTILLMLPPEKPDSSNTSAAARRIRSRVRTARSCLGWGMAPHYPPHEESALGGDERYPMYALAQPPDQHGRRPRRRSPAPTSTFLQNTLYVIGRDGPPTSHAPVASPVYTSMHTQEIR</sequence>
<protein>
    <submittedName>
        <fullName evidence="2">Uncharacterized protein</fullName>
    </submittedName>
</protein>
<evidence type="ECO:0000313" key="2">
    <source>
        <dbReference type="EMBL" id="GAA3698208.1"/>
    </source>
</evidence>
<name>A0ABP7D1S9_9ACTN</name>
<proteinExistence type="predicted"/>
<feature type="region of interest" description="Disordered" evidence="1">
    <location>
        <begin position="69"/>
        <end position="127"/>
    </location>
</feature>
<organism evidence="2 3">
    <name type="scientific">Nonomuraea antimicrobica</name>
    <dbReference type="NCBI Taxonomy" id="561173"/>
    <lineage>
        <taxon>Bacteria</taxon>
        <taxon>Bacillati</taxon>
        <taxon>Actinomycetota</taxon>
        <taxon>Actinomycetes</taxon>
        <taxon>Streptosporangiales</taxon>
        <taxon>Streptosporangiaceae</taxon>
        <taxon>Nonomuraea</taxon>
    </lineage>
</organism>
<reference evidence="3" key="1">
    <citation type="journal article" date="2019" name="Int. J. Syst. Evol. Microbiol.">
        <title>The Global Catalogue of Microorganisms (GCM) 10K type strain sequencing project: providing services to taxonomists for standard genome sequencing and annotation.</title>
        <authorList>
            <consortium name="The Broad Institute Genomics Platform"/>
            <consortium name="The Broad Institute Genome Sequencing Center for Infectious Disease"/>
            <person name="Wu L."/>
            <person name="Ma J."/>
        </authorList>
    </citation>
    <scope>NUCLEOTIDE SEQUENCE [LARGE SCALE GENOMIC DNA]</scope>
    <source>
        <strain evidence="3">JCM 16904</strain>
    </source>
</reference>
<comment type="caution">
    <text evidence="2">The sequence shown here is derived from an EMBL/GenBank/DDBJ whole genome shotgun (WGS) entry which is preliminary data.</text>
</comment>
<evidence type="ECO:0000313" key="3">
    <source>
        <dbReference type="Proteomes" id="UP001500902"/>
    </source>
</evidence>
<gene>
    <name evidence="2" type="ORF">GCM10022224_075230</name>
</gene>
<accession>A0ABP7D1S9</accession>
<dbReference type="Proteomes" id="UP001500902">
    <property type="component" value="Unassembled WGS sequence"/>
</dbReference>
<keyword evidence="3" id="KW-1185">Reference proteome</keyword>
<evidence type="ECO:0000256" key="1">
    <source>
        <dbReference type="SAM" id="MobiDB-lite"/>
    </source>
</evidence>
<feature type="compositionally biased region" description="Polar residues" evidence="1">
    <location>
        <begin position="117"/>
        <end position="127"/>
    </location>
</feature>
<dbReference type="EMBL" id="BAAAZP010000152">
    <property type="protein sequence ID" value="GAA3698208.1"/>
    <property type="molecule type" value="Genomic_DNA"/>
</dbReference>